<evidence type="ECO:0000256" key="2">
    <source>
        <dbReference type="ARBA" id="ARBA00005997"/>
    </source>
</evidence>
<keyword evidence="6" id="KW-0560">Oxidoreductase</keyword>
<dbReference type="Pfam" id="PF00141">
    <property type="entry name" value="peroxidase"/>
    <property type="match status" value="1"/>
</dbReference>
<evidence type="ECO:0000256" key="4">
    <source>
        <dbReference type="ARBA" id="ARBA00022617"/>
    </source>
</evidence>
<accession>W7X8V6</accession>
<dbReference type="PRINTS" id="PR00458">
    <property type="entry name" value="PEROXIDASE"/>
</dbReference>
<dbReference type="FunFam" id="1.10.520.10:FF:000005">
    <property type="entry name" value="Cytochrome c peroxidase"/>
    <property type="match status" value="1"/>
</dbReference>
<dbReference type="Gene3D" id="1.10.420.10">
    <property type="entry name" value="Peroxidase, domain 2"/>
    <property type="match status" value="1"/>
</dbReference>
<evidence type="ECO:0000256" key="7">
    <source>
        <dbReference type="ARBA" id="ARBA00023004"/>
    </source>
</evidence>
<proteinExistence type="inferred from homology"/>
<dbReference type="InterPro" id="IPR002016">
    <property type="entry name" value="Haem_peroxidase"/>
</dbReference>
<name>W7X8V6_TETTS</name>
<evidence type="ECO:0000313" key="10">
    <source>
        <dbReference type="Proteomes" id="UP000009168"/>
    </source>
</evidence>
<comment type="function">
    <text evidence="1">Destroys radicals which are normally produced within the cells and which are toxic to biological systems.</text>
</comment>
<dbReference type="SUPFAM" id="SSF48113">
    <property type="entry name" value="Heme-dependent peroxidases"/>
    <property type="match status" value="1"/>
</dbReference>
<dbReference type="KEGG" id="tet:TTHERM_000564528"/>
<evidence type="ECO:0000259" key="8">
    <source>
        <dbReference type="PROSITE" id="PS50873"/>
    </source>
</evidence>
<evidence type="ECO:0000256" key="5">
    <source>
        <dbReference type="ARBA" id="ARBA00022723"/>
    </source>
</evidence>
<dbReference type="Gene3D" id="1.10.520.10">
    <property type="match status" value="1"/>
</dbReference>
<evidence type="ECO:0000256" key="1">
    <source>
        <dbReference type="ARBA" id="ARBA00003917"/>
    </source>
</evidence>
<feature type="domain" description="Plant heme peroxidase family profile" evidence="8">
    <location>
        <begin position="89"/>
        <end position="280"/>
    </location>
</feature>
<dbReference type="PROSITE" id="PS50873">
    <property type="entry name" value="PEROXIDASE_4"/>
    <property type="match status" value="1"/>
</dbReference>
<comment type="similarity">
    <text evidence="2">Belongs to the peroxidase family. Cytochrome c peroxidase subfamily.</text>
</comment>
<gene>
    <name evidence="9" type="ORF">TTHERM_000564528</name>
</gene>
<reference evidence="10" key="1">
    <citation type="journal article" date="2006" name="PLoS Biol.">
        <title>Macronuclear genome sequence of the ciliate Tetrahymena thermophila, a model eukaryote.</title>
        <authorList>
            <person name="Eisen J.A."/>
            <person name="Coyne R.S."/>
            <person name="Wu M."/>
            <person name="Wu D."/>
            <person name="Thiagarajan M."/>
            <person name="Wortman J.R."/>
            <person name="Badger J.H."/>
            <person name="Ren Q."/>
            <person name="Amedeo P."/>
            <person name="Jones K.M."/>
            <person name="Tallon L.J."/>
            <person name="Delcher A.L."/>
            <person name="Salzberg S.L."/>
            <person name="Silva J.C."/>
            <person name="Haas B.J."/>
            <person name="Majoros W.H."/>
            <person name="Farzad M."/>
            <person name="Carlton J.M."/>
            <person name="Smith R.K. Jr."/>
            <person name="Garg J."/>
            <person name="Pearlman R.E."/>
            <person name="Karrer K.M."/>
            <person name="Sun L."/>
            <person name="Manning G."/>
            <person name="Elde N.C."/>
            <person name="Turkewitz A.P."/>
            <person name="Asai D.J."/>
            <person name="Wilkes D.E."/>
            <person name="Wang Y."/>
            <person name="Cai H."/>
            <person name="Collins K."/>
            <person name="Stewart B.A."/>
            <person name="Lee S.R."/>
            <person name="Wilamowska K."/>
            <person name="Weinberg Z."/>
            <person name="Ruzzo W.L."/>
            <person name="Wloga D."/>
            <person name="Gaertig J."/>
            <person name="Frankel J."/>
            <person name="Tsao C.-C."/>
            <person name="Gorovsky M.A."/>
            <person name="Keeling P.J."/>
            <person name="Waller R.F."/>
            <person name="Patron N.J."/>
            <person name="Cherry J.M."/>
            <person name="Stover N.A."/>
            <person name="Krieger C.J."/>
            <person name="del Toro C."/>
            <person name="Ryder H.F."/>
            <person name="Williamson S.C."/>
            <person name="Barbeau R.A."/>
            <person name="Hamilton E.P."/>
            <person name="Orias E."/>
        </authorList>
    </citation>
    <scope>NUCLEOTIDE SEQUENCE [LARGE SCALE GENOMIC DNA]</scope>
    <source>
        <strain evidence="10">SB210</strain>
    </source>
</reference>
<dbReference type="PANTHER" id="PTHR31356">
    <property type="entry name" value="THYLAKOID LUMENAL 29 KDA PROTEIN, CHLOROPLASTIC-RELATED"/>
    <property type="match status" value="1"/>
</dbReference>
<dbReference type="GO" id="GO:0000302">
    <property type="term" value="P:response to reactive oxygen species"/>
    <property type="evidence" value="ECO:0007669"/>
    <property type="project" value="TreeGrafter"/>
</dbReference>
<dbReference type="InterPro" id="IPR010255">
    <property type="entry name" value="Haem_peroxidase_sf"/>
</dbReference>
<dbReference type="InterPro" id="IPR019794">
    <property type="entry name" value="Peroxidases_AS"/>
</dbReference>
<dbReference type="InterPro" id="IPR002207">
    <property type="entry name" value="Peroxidase_I"/>
</dbReference>
<dbReference type="GO" id="GO:0020037">
    <property type="term" value="F:heme binding"/>
    <property type="evidence" value="ECO:0007669"/>
    <property type="project" value="InterPro"/>
</dbReference>
<keyword evidence="5" id="KW-0479">Metal-binding</keyword>
<dbReference type="GO" id="GO:0042744">
    <property type="term" value="P:hydrogen peroxide catabolic process"/>
    <property type="evidence" value="ECO:0007669"/>
    <property type="project" value="TreeGrafter"/>
</dbReference>
<evidence type="ECO:0000256" key="3">
    <source>
        <dbReference type="ARBA" id="ARBA00022559"/>
    </source>
</evidence>
<dbReference type="OrthoDB" id="2859658at2759"/>
<keyword evidence="4" id="KW-0349">Heme</keyword>
<dbReference type="InParanoid" id="W7X8V6"/>
<protein>
    <submittedName>
        <fullName evidence="9">Cytochrome C peroxidase</fullName>
    </submittedName>
</protein>
<dbReference type="PRINTS" id="PR00459">
    <property type="entry name" value="ASPEROXIDASE"/>
</dbReference>
<organism evidence="9 10">
    <name type="scientific">Tetrahymena thermophila (strain SB210)</name>
    <dbReference type="NCBI Taxonomy" id="312017"/>
    <lineage>
        <taxon>Eukaryota</taxon>
        <taxon>Sar</taxon>
        <taxon>Alveolata</taxon>
        <taxon>Ciliophora</taxon>
        <taxon>Intramacronucleata</taxon>
        <taxon>Oligohymenophorea</taxon>
        <taxon>Hymenostomatida</taxon>
        <taxon>Tetrahymenina</taxon>
        <taxon>Tetrahymenidae</taxon>
        <taxon>Tetrahymena</taxon>
    </lineage>
</organism>
<dbReference type="EMBL" id="GG662556">
    <property type="protein sequence ID" value="EWS72818.1"/>
    <property type="molecule type" value="Genomic_DNA"/>
</dbReference>
<evidence type="ECO:0000256" key="6">
    <source>
        <dbReference type="ARBA" id="ARBA00023002"/>
    </source>
</evidence>
<dbReference type="GeneID" id="24439599"/>
<dbReference type="AlphaFoldDB" id="W7X8V6"/>
<dbReference type="STRING" id="312017.W7X8V6"/>
<keyword evidence="3 9" id="KW-0575">Peroxidase</keyword>
<dbReference type="RefSeq" id="XP_012654644.1">
    <property type="nucleotide sequence ID" value="XM_012799190.1"/>
</dbReference>
<keyword evidence="7" id="KW-0408">Iron</keyword>
<dbReference type="PROSITE" id="PS00436">
    <property type="entry name" value="PEROXIDASE_2"/>
    <property type="match status" value="1"/>
</dbReference>
<sequence>MSKRLLEINQQIACQNKLVDYEKVRQDVKQILKQEGHDEYGHIGPILVRLAWHSAGTYNKLDQSGGSNGATMRYQKELSDPENNGLQVAQKYLEQIKQKHPAISYSDLWILASYVALEDMGLPRIEFVPGRIDALDDSKCPPQGRLPDPSKDRVNMRQVFYRMGFNDQEIVALVGGGHTLGKCHKEYTGYEGPWTEEPIKFSNLFFQELFNEEWIEKKWDGKKQFVDKEDKQMMLPTDLELRDDPEFRKYSLIYKEDNDRLCSDFSKAYKKLTELGFRQF</sequence>
<dbReference type="Proteomes" id="UP000009168">
    <property type="component" value="Unassembled WGS sequence"/>
</dbReference>
<keyword evidence="10" id="KW-1185">Reference proteome</keyword>
<dbReference type="PANTHER" id="PTHR31356:SF36">
    <property type="entry name" value="L-ASCORBATE PEROXIDASE 3"/>
    <property type="match status" value="1"/>
</dbReference>
<dbReference type="GO" id="GO:0046872">
    <property type="term" value="F:metal ion binding"/>
    <property type="evidence" value="ECO:0007669"/>
    <property type="project" value="UniProtKB-KW"/>
</dbReference>
<dbReference type="GO" id="GO:0034599">
    <property type="term" value="P:cellular response to oxidative stress"/>
    <property type="evidence" value="ECO:0007669"/>
    <property type="project" value="InterPro"/>
</dbReference>
<evidence type="ECO:0000313" key="9">
    <source>
        <dbReference type="EMBL" id="EWS72818.1"/>
    </source>
</evidence>
<dbReference type="GO" id="GO:0004601">
    <property type="term" value="F:peroxidase activity"/>
    <property type="evidence" value="ECO:0007669"/>
    <property type="project" value="UniProtKB-KW"/>
</dbReference>
<dbReference type="InterPro" id="IPR044831">
    <property type="entry name" value="Ccp1-like"/>
</dbReference>